<dbReference type="Proteomes" id="UP001221757">
    <property type="component" value="Unassembled WGS sequence"/>
</dbReference>
<dbReference type="AlphaFoldDB" id="A0AAD7CDI7"/>
<keyword evidence="1" id="KW-1133">Transmembrane helix</keyword>
<gene>
    <name evidence="2" type="ORF">B0H17DRAFT_1216022</name>
</gene>
<keyword evidence="1" id="KW-0812">Transmembrane</keyword>
<name>A0AAD7CDI7_MYCRO</name>
<feature type="transmembrane region" description="Helical" evidence="1">
    <location>
        <begin position="114"/>
        <end position="147"/>
    </location>
</feature>
<reference evidence="2" key="1">
    <citation type="submission" date="2023-03" db="EMBL/GenBank/DDBJ databases">
        <title>Massive genome expansion in bonnet fungi (Mycena s.s.) driven by repeated elements and novel gene families across ecological guilds.</title>
        <authorList>
            <consortium name="Lawrence Berkeley National Laboratory"/>
            <person name="Harder C.B."/>
            <person name="Miyauchi S."/>
            <person name="Viragh M."/>
            <person name="Kuo A."/>
            <person name="Thoen E."/>
            <person name="Andreopoulos B."/>
            <person name="Lu D."/>
            <person name="Skrede I."/>
            <person name="Drula E."/>
            <person name="Henrissat B."/>
            <person name="Morin E."/>
            <person name="Kohler A."/>
            <person name="Barry K."/>
            <person name="LaButti K."/>
            <person name="Morin E."/>
            <person name="Salamov A."/>
            <person name="Lipzen A."/>
            <person name="Mereny Z."/>
            <person name="Hegedus B."/>
            <person name="Baldrian P."/>
            <person name="Stursova M."/>
            <person name="Weitz H."/>
            <person name="Taylor A."/>
            <person name="Grigoriev I.V."/>
            <person name="Nagy L.G."/>
            <person name="Martin F."/>
            <person name="Kauserud H."/>
        </authorList>
    </citation>
    <scope>NUCLEOTIDE SEQUENCE</scope>
    <source>
        <strain evidence="2">CBHHK067</strain>
    </source>
</reference>
<feature type="transmembrane region" description="Helical" evidence="1">
    <location>
        <begin position="83"/>
        <end position="102"/>
    </location>
</feature>
<accession>A0AAD7CDI7</accession>
<evidence type="ECO:0000256" key="1">
    <source>
        <dbReference type="SAM" id="Phobius"/>
    </source>
</evidence>
<dbReference type="EMBL" id="JARKIE010000398">
    <property type="protein sequence ID" value="KAJ7645392.1"/>
    <property type="molecule type" value="Genomic_DNA"/>
</dbReference>
<proteinExistence type="predicted"/>
<evidence type="ECO:0000313" key="2">
    <source>
        <dbReference type="EMBL" id="KAJ7645392.1"/>
    </source>
</evidence>
<keyword evidence="1" id="KW-0472">Membrane</keyword>
<sequence>MVLKRSLANDPALSGLACKAALVAAHHACSIGASPHAFEFIQVAPFLVVLLFSEAPQSLSSSGTGTMGNRGCPAVSQGAARRFAGVLLVCLGFHLHTIPVFRGAQGPGKVIVQIAAVFLAPVALTAPILITSVVFAAGSVTAVVVAASFL</sequence>
<organism evidence="2 3">
    <name type="scientific">Mycena rosella</name>
    <name type="common">Pink bonnet</name>
    <name type="synonym">Agaricus rosellus</name>
    <dbReference type="NCBI Taxonomy" id="1033263"/>
    <lineage>
        <taxon>Eukaryota</taxon>
        <taxon>Fungi</taxon>
        <taxon>Dikarya</taxon>
        <taxon>Basidiomycota</taxon>
        <taxon>Agaricomycotina</taxon>
        <taxon>Agaricomycetes</taxon>
        <taxon>Agaricomycetidae</taxon>
        <taxon>Agaricales</taxon>
        <taxon>Marasmiineae</taxon>
        <taxon>Mycenaceae</taxon>
        <taxon>Mycena</taxon>
    </lineage>
</organism>
<evidence type="ECO:0000313" key="3">
    <source>
        <dbReference type="Proteomes" id="UP001221757"/>
    </source>
</evidence>
<comment type="caution">
    <text evidence="2">The sequence shown here is derived from an EMBL/GenBank/DDBJ whole genome shotgun (WGS) entry which is preliminary data.</text>
</comment>
<keyword evidence="3" id="KW-1185">Reference proteome</keyword>
<protein>
    <submittedName>
        <fullName evidence="2">Uncharacterized protein</fullName>
    </submittedName>
</protein>